<dbReference type="SMART" id="SM00363">
    <property type="entry name" value="S4"/>
    <property type="match status" value="1"/>
</dbReference>
<dbReference type="Gene3D" id="3.40.50.150">
    <property type="entry name" value="Vaccinia Virus protein VP39"/>
    <property type="match status" value="1"/>
</dbReference>
<feature type="domain" description="RNA-binding S4" evidence="4">
    <location>
        <begin position="1"/>
        <end position="63"/>
    </location>
</feature>
<dbReference type="EMBL" id="CP018789">
    <property type="protein sequence ID" value="ARR00736.1"/>
    <property type="molecule type" value="Genomic_DNA"/>
</dbReference>
<evidence type="ECO:0000256" key="2">
    <source>
        <dbReference type="ARBA" id="ARBA00029460"/>
    </source>
</evidence>
<evidence type="ECO:0000259" key="4">
    <source>
        <dbReference type="SMART" id="SM00363"/>
    </source>
</evidence>
<dbReference type="EC" id="2.1.1.227" evidence="5"/>
<dbReference type="InterPro" id="IPR029063">
    <property type="entry name" value="SAM-dependent_MTases_sf"/>
</dbReference>
<dbReference type="Gene3D" id="3.10.290.10">
    <property type="entry name" value="RNA-binding S4 domain"/>
    <property type="match status" value="1"/>
</dbReference>
<dbReference type="PANTHER" id="PTHR32319:SF0">
    <property type="entry name" value="BACTERIAL HEMOLYSIN-LIKE PROTEIN"/>
    <property type="match status" value="1"/>
</dbReference>
<evidence type="ECO:0000313" key="5">
    <source>
        <dbReference type="EMBL" id="ARR00736.1"/>
    </source>
</evidence>
<name>A0A1X9SX11_9BACT</name>
<dbReference type="CDD" id="cd00165">
    <property type="entry name" value="S4"/>
    <property type="match status" value="1"/>
</dbReference>
<dbReference type="SUPFAM" id="SSF55174">
    <property type="entry name" value="Alpha-L RNA-binding motif"/>
    <property type="match status" value="1"/>
</dbReference>
<dbReference type="PANTHER" id="PTHR32319">
    <property type="entry name" value="BACTERIAL HEMOLYSIN-LIKE PROTEIN"/>
    <property type="match status" value="1"/>
</dbReference>
<dbReference type="Pfam" id="PF01728">
    <property type="entry name" value="FtsJ"/>
    <property type="match status" value="1"/>
</dbReference>
<dbReference type="NCBIfam" id="TIGR00478">
    <property type="entry name" value="tly"/>
    <property type="match status" value="1"/>
</dbReference>
<evidence type="ECO:0000313" key="6">
    <source>
        <dbReference type="Proteomes" id="UP000194260"/>
    </source>
</evidence>
<dbReference type="InterPro" id="IPR047048">
    <property type="entry name" value="TlyA"/>
</dbReference>
<keyword evidence="1 3" id="KW-0694">RNA-binding</keyword>
<proteinExistence type="inferred from homology"/>
<gene>
    <name evidence="5" type="primary">tlyA</name>
    <name evidence="5" type="ORF">CSUIS_0923</name>
</gene>
<accession>A0A1X9SX11</accession>
<dbReference type="RefSeq" id="WP_086297449.1">
    <property type="nucleotide sequence ID" value="NZ_CP018789.1"/>
</dbReference>
<dbReference type="GO" id="GO:0032259">
    <property type="term" value="P:methylation"/>
    <property type="evidence" value="ECO:0007669"/>
    <property type="project" value="UniProtKB-KW"/>
</dbReference>
<comment type="similarity">
    <text evidence="2">Belongs to the TlyA family.</text>
</comment>
<dbReference type="SUPFAM" id="SSF53335">
    <property type="entry name" value="S-adenosyl-L-methionine-dependent methyltransferases"/>
    <property type="match status" value="1"/>
</dbReference>
<reference evidence="6" key="1">
    <citation type="journal article" date="2017" name="Genome Biol. Evol.">
        <title>Comparative Genomic Analysis Identifies a Campylobacter Clade Deficient in Selenium Metabolism.</title>
        <authorList>
            <person name="Miller W.G."/>
            <person name="Yee E."/>
            <person name="Lopes B.S."/>
            <person name="Chapman M.H."/>
            <person name="Huynh S."/>
            <person name="Bono J.L."/>
            <person name="Parker C.T."/>
            <person name="Strachan N.J.C."/>
            <person name="Forbes K.J."/>
        </authorList>
    </citation>
    <scope>NUCLEOTIDE SEQUENCE [LARGE SCALE GENOMIC DNA]</scope>
    <source>
        <strain evidence="6">RM6137</strain>
    </source>
</reference>
<organism evidence="5 6">
    <name type="scientific">Campylobacter porcelli</name>
    <dbReference type="NCBI Taxonomy" id="1660073"/>
    <lineage>
        <taxon>Bacteria</taxon>
        <taxon>Pseudomonadati</taxon>
        <taxon>Campylobacterota</taxon>
        <taxon>Epsilonproteobacteria</taxon>
        <taxon>Campylobacterales</taxon>
        <taxon>Campylobacteraceae</taxon>
        <taxon>Campylobacter</taxon>
    </lineage>
</organism>
<dbReference type="AlphaFoldDB" id="A0A1X9SX11"/>
<dbReference type="InterPro" id="IPR002877">
    <property type="entry name" value="RNA_MeTrfase_FtsJ_dom"/>
</dbReference>
<dbReference type="InterPro" id="IPR002942">
    <property type="entry name" value="S4_RNA-bd"/>
</dbReference>
<evidence type="ECO:0000256" key="3">
    <source>
        <dbReference type="PROSITE-ProRule" id="PRU00182"/>
    </source>
</evidence>
<dbReference type="InterPro" id="IPR004538">
    <property type="entry name" value="Hemolysin_A/TlyA"/>
</dbReference>
<dbReference type="GO" id="GO:0003723">
    <property type="term" value="F:RNA binding"/>
    <property type="evidence" value="ECO:0007669"/>
    <property type="project" value="UniProtKB-KW"/>
</dbReference>
<dbReference type="GO" id="GO:0008168">
    <property type="term" value="F:methyltransferase activity"/>
    <property type="evidence" value="ECO:0007669"/>
    <property type="project" value="UniProtKB-KW"/>
</dbReference>
<dbReference type="Proteomes" id="UP000194260">
    <property type="component" value="Chromosome"/>
</dbReference>
<evidence type="ECO:0000256" key="1">
    <source>
        <dbReference type="ARBA" id="ARBA00022884"/>
    </source>
</evidence>
<dbReference type="STRING" id="1660073.CSUIS_0923"/>
<keyword evidence="5" id="KW-0489">Methyltransferase</keyword>
<dbReference type="CDD" id="cd02440">
    <property type="entry name" value="AdoMet_MTases"/>
    <property type="match status" value="1"/>
</dbReference>
<dbReference type="Pfam" id="PF01479">
    <property type="entry name" value="S4"/>
    <property type="match status" value="1"/>
</dbReference>
<dbReference type="InterPro" id="IPR036986">
    <property type="entry name" value="S4_RNA-bd_sf"/>
</dbReference>
<sequence length="233" mass="25757">MRADLAVANSLNISRNQAAQLIYDGSVLVNSKPINKPSQEISVDDVIEAQTQIYVSRAALKLAGFLDEIKLDLSGKIALDIGSSTGGFVQILLEKGIGQITALDVGTMQLSPNLRDDSRVIVQENTDIREFVSVDKFDIITADVSFISLLHIITHIDRLALSDIILLFKPQFEVGKSAKRTKNGVVKDEKAIDKAMVKFQSECLALGWKLIKKSESKIKGKEGNIELFYYFKK</sequence>
<protein>
    <submittedName>
        <fullName evidence="5">16S/23S rRNA (Cytidine-2'-O)-methyltransferase</fullName>
        <ecNumber evidence="5">2.1.1.226</ecNumber>
        <ecNumber evidence="5">2.1.1.227</ecNumber>
    </submittedName>
</protein>
<dbReference type="EC" id="2.1.1.226" evidence="5"/>
<dbReference type="PROSITE" id="PS50889">
    <property type="entry name" value="S4"/>
    <property type="match status" value="1"/>
</dbReference>
<dbReference type="KEGG" id="camy:CSUIS_0923"/>
<keyword evidence="5" id="KW-0808">Transferase</keyword>